<organism evidence="1">
    <name type="scientific">Sesamum angustifolium</name>
    <dbReference type="NCBI Taxonomy" id="2727405"/>
    <lineage>
        <taxon>Eukaryota</taxon>
        <taxon>Viridiplantae</taxon>
        <taxon>Streptophyta</taxon>
        <taxon>Embryophyta</taxon>
        <taxon>Tracheophyta</taxon>
        <taxon>Spermatophyta</taxon>
        <taxon>Magnoliopsida</taxon>
        <taxon>eudicotyledons</taxon>
        <taxon>Gunneridae</taxon>
        <taxon>Pentapetalae</taxon>
        <taxon>asterids</taxon>
        <taxon>lamiids</taxon>
        <taxon>Lamiales</taxon>
        <taxon>Pedaliaceae</taxon>
        <taxon>Sesamum</taxon>
    </lineage>
</organism>
<dbReference type="AlphaFoldDB" id="A0AAW2ILP4"/>
<reference evidence="1" key="1">
    <citation type="submission" date="2020-06" db="EMBL/GenBank/DDBJ databases">
        <authorList>
            <person name="Li T."/>
            <person name="Hu X."/>
            <person name="Zhang T."/>
            <person name="Song X."/>
            <person name="Zhang H."/>
            <person name="Dai N."/>
            <person name="Sheng W."/>
            <person name="Hou X."/>
            <person name="Wei L."/>
        </authorList>
    </citation>
    <scope>NUCLEOTIDE SEQUENCE</scope>
    <source>
        <strain evidence="1">G01</strain>
        <tissue evidence="1">Leaf</tissue>
    </source>
</reference>
<reference evidence="1" key="2">
    <citation type="journal article" date="2024" name="Plant">
        <title>Genomic evolution and insights into agronomic trait innovations of Sesamum species.</title>
        <authorList>
            <person name="Miao H."/>
            <person name="Wang L."/>
            <person name="Qu L."/>
            <person name="Liu H."/>
            <person name="Sun Y."/>
            <person name="Le M."/>
            <person name="Wang Q."/>
            <person name="Wei S."/>
            <person name="Zheng Y."/>
            <person name="Lin W."/>
            <person name="Duan Y."/>
            <person name="Cao H."/>
            <person name="Xiong S."/>
            <person name="Wang X."/>
            <person name="Wei L."/>
            <person name="Li C."/>
            <person name="Ma Q."/>
            <person name="Ju M."/>
            <person name="Zhao R."/>
            <person name="Li G."/>
            <person name="Mu C."/>
            <person name="Tian Q."/>
            <person name="Mei H."/>
            <person name="Zhang T."/>
            <person name="Gao T."/>
            <person name="Zhang H."/>
        </authorList>
    </citation>
    <scope>NUCLEOTIDE SEQUENCE</scope>
    <source>
        <strain evidence="1">G01</strain>
    </source>
</reference>
<accession>A0AAW2ILP4</accession>
<sequence length="100" mass="11120">MLIVDTPSKRTGRVSNNLVHSDGIPFFSDTIKPECTRVQWTCTVHVGFCSINDRGASQSVRSLGVHAFVALFGMPSLTPNLVKEFIVRTLVQSELRLFIK</sequence>
<gene>
    <name evidence="1" type="ORF">Sangu_2901900</name>
</gene>
<dbReference type="EMBL" id="JACGWK010001737">
    <property type="protein sequence ID" value="KAL0283259.1"/>
    <property type="molecule type" value="Genomic_DNA"/>
</dbReference>
<comment type="caution">
    <text evidence="1">The sequence shown here is derived from an EMBL/GenBank/DDBJ whole genome shotgun (WGS) entry which is preliminary data.</text>
</comment>
<evidence type="ECO:0000313" key="1">
    <source>
        <dbReference type="EMBL" id="KAL0283259.1"/>
    </source>
</evidence>
<proteinExistence type="predicted"/>
<protein>
    <submittedName>
        <fullName evidence="1">Uncharacterized protein</fullName>
    </submittedName>
</protein>
<name>A0AAW2ILP4_9LAMI</name>